<dbReference type="EMBL" id="ML975420">
    <property type="protein sequence ID" value="KAF1829884.1"/>
    <property type="molecule type" value="Genomic_DNA"/>
</dbReference>
<proteinExistence type="predicted"/>
<evidence type="ECO:0000313" key="2">
    <source>
        <dbReference type="EMBL" id="KAF1829884.1"/>
    </source>
</evidence>
<reference evidence="2" key="1">
    <citation type="submission" date="2020-01" db="EMBL/GenBank/DDBJ databases">
        <authorList>
            <consortium name="DOE Joint Genome Institute"/>
            <person name="Haridas S."/>
            <person name="Albert R."/>
            <person name="Binder M."/>
            <person name="Bloem J."/>
            <person name="Labutti K."/>
            <person name="Salamov A."/>
            <person name="Andreopoulos B."/>
            <person name="Baker S.E."/>
            <person name="Barry K."/>
            <person name="Bills G."/>
            <person name="Bluhm B.H."/>
            <person name="Cannon C."/>
            <person name="Castanera R."/>
            <person name="Culley D.E."/>
            <person name="Daum C."/>
            <person name="Ezra D."/>
            <person name="Gonzalez J.B."/>
            <person name="Henrissat B."/>
            <person name="Kuo A."/>
            <person name="Liang C."/>
            <person name="Lipzen A."/>
            <person name="Lutzoni F."/>
            <person name="Magnuson J."/>
            <person name="Mondo S."/>
            <person name="Nolan M."/>
            <person name="Ohm R."/>
            <person name="Pangilinan J."/>
            <person name="Park H.-J."/>
            <person name="Ramirez L."/>
            <person name="Alfaro M."/>
            <person name="Sun H."/>
            <person name="Tritt A."/>
            <person name="Yoshinaga Y."/>
            <person name="Zwiers L.-H."/>
            <person name="Turgeon B.G."/>
            <person name="Goodwin S.B."/>
            <person name="Spatafora J.W."/>
            <person name="Crous P.W."/>
            <person name="Grigoriev I.V."/>
        </authorList>
    </citation>
    <scope>NUCLEOTIDE SEQUENCE</scope>
    <source>
        <strain evidence="2">P77</strain>
    </source>
</reference>
<name>A0A6A5K5Z7_9PLEO</name>
<keyword evidence="3" id="KW-1185">Reference proteome</keyword>
<organism evidence="2 3">
    <name type="scientific">Decorospora gaudefroyi</name>
    <dbReference type="NCBI Taxonomy" id="184978"/>
    <lineage>
        <taxon>Eukaryota</taxon>
        <taxon>Fungi</taxon>
        <taxon>Dikarya</taxon>
        <taxon>Ascomycota</taxon>
        <taxon>Pezizomycotina</taxon>
        <taxon>Dothideomycetes</taxon>
        <taxon>Pleosporomycetidae</taxon>
        <taxon>Pleosporales</taxon>
        <taxon>Pleosporineae</taxon>
        <taxon>Pleosporaceae</taxon>
        <taxon>Decorospora</taxon>
    </lineage>
</organism>
<feature type="transmembrane region" description="Helical" evidence="1">
    <location>
        <begin position="62"/>
        <end position="79"/>
    </location>
</feature>
<dbReference type="AlphaFoldDB" id="A0A6A5K5Z7"/>
<sequence length="156" mass="17476">MRQKLIDACYYLMDACYYLTTKANRALETAMQFLSLYQLNHQAITTALPCLSTRNKANLNRLFFSLGIASLIIAAAYHLRPKTKQKHRKPPPAPVNASNATFDLAKITPPGQINALNSAPLGVYMPRHAPLNDLMLQRTYQHILNHDLSINPDACV</sequence>
<keyword evidence="1" id="KW-1133">Transmembrane helix</keyword>
<evidence type="ECO:0000313" key="3">
    <source>
        <dbReference type="Proteomes" id="UP000800040"/>
    </source>
</evidence>
<accession>A0A6A5K5Z7</accession>
<dbReference type="Proteomes" id="UP000800040">
    <property type="component" value="Unassembled WGS sequence"/>
</dbReference>
<keyword evidence="1" id="KW-0812">Transmembrane</keyword>
<evidence type="ECO:0000256" key="1">
    <source>
        <dbReference type="SAM" id="Phobius"/>
    </source>
</evidence>
<keyword evidence="1" id="KW-0472">Membrane</keyword>
<gene>
    <name evidence="2" type="ORF">BDW02DRAFT_126907</name>
</gene>
<protein>
    <submittedName>
        <fullName evidence="2">Uncharacterized protein</fullName>
    </submittedName>
</protein>